<accession>A0ACA9Q670</accession>
<evidence type="ECO:0000313" key="2">
    <source>
        <dbReference type="Proteomes" id="UP000789702"/>
    </source>
</evidence>
<organism evidence="1 2">
    <name type="scientific">Dentiscutata heterogama</name>
    <dbReference type="NCBI Taxonomy" id="1316150"/>
    <lineage>
        <taxon>Eukaryota</taxon>
        <taxon>Fungi</taxon>
        <taxon>Fungi incertae sedis</taxon>
        <taxon>Mucoromycota</taxon>
        <taxon>Glomeromycotina</taxon>
        <taxon>Glomeromycetes</taxon>
        <taxon>Diversisporales</taxon>
        <taxon>Gigasporaceae</taxon>
        <taxon>Dentiscutata</taxon>
    </lineage>
</organism>
<gene>
    <name evidence="1" type="ORF">DHETER_LOCUS13417</name>
</gene>
<proteinExistence type="predicted"/>
<feature type="non-terminal residue" evidence="1">
    <location>
        <position position="1"/>
    </location>
</feature>
<dbReference type="EMBL" id="CAJVPU010036663">
    <property type="protein sequence ID" value="CAG8730679.1"/>
    <property type="molecule type" value="Genomic_DNA"/>
</dbReference>
<sequence length="110" mass="12651">VAQEEPIIDQEDITIKVSSRNFIDQDYINIEIETTDKDDENKLTNIAQTIVSRVKGSIYYKKTISTTKPYSRTNFHSIYSKVTDLLNKFLNQNSNLSKQTTSSVNNTKKK</sequence>
<dbReference type="Proteomes" id="UP000789702">
    <property type="component" value="Unassembled WGS sequence"/>
</dbReference>
<keyword evidence="2" id="KW-1185">Reference proteome</keyword>
<comment type="caution">
    <text evidence="1">The sequence shown here is derived from an EMBL/GenBank/DDBJ whole genome shotgun (WGS) entry which is preliminary data.</text>
</comment>
<reference evidence="1" key="1">
    <citation type="submission" date="2021-06" db="EMBL/GenBank/DDBJ databases">
        <authorList>
            <person name="Kallberg Y."/>
            <person name="Tangrot J."/>
            <person name="Rosling A."/>
        </authorList>
    </citation>
    <scope>NUCLEOTIDE SEQUENCE</scope>
    <source>
        <strain evidence="1">IL203A</strain>
    </source>
</reference>
<protein>
    <submittedName>
        <fullName evidence="1">1397_t:CDS:1</fullName>
    </submittedName>
</protein>
<name>A0ACA9Q670_9GLOM</name>
<evidence type="ECO:0000313" key="1">
    <source>
        <dbReference type="EMBL" id="CAG8730679.1"/>
    </source>
</evidence>